<dbReference type="AlphaFoldDB" id="A0A5D6WCH8"/>
<accession>A0A5D6WCH8</accession>
<proteinExistence type="predicted"/>
<evidence type="ECO:0000313" key="2">
    <source>
        <dbReference type="Proteomes" id="UP000323646"/>
    </source>
</evidence>
<organism evidence="1 2">
    <name type="scientific">Selenomonas ruminis</name>
    <dbReference type="NCBI Taxonomy" id="2593411"/>
    <lineage>
        <taxon>Bacteria</taxon>
        <taxon>Bacillati</taxon>
        <taxon>Bacillota</taxon>
        <taxon>Negativicutes</taxon>
        <taxon>Selenomonadales</taxon>
        <taxon>Selenomonadaceae</taxon>
        <taxon>Selenomonas</taxon>
    </lineage>
</organism>
<evidence type="ECO:0000313" key="1">
    <source>
        <dbReference type="EMBL" id="TYZ24518.1"/>
    </source>
</evidence>
<protein>
    <submittedName>
        <fullName evidence="1">Uncharacterized protein</fullName>
    </submittedName>
</protein>
<keyword evidence="2" id="KW-1185">Reference proteome</keyword>
<comment type="caution">
    <text evidence="1">The sequence shown here is derived from an EMBL/GenBank/DDBJ whole genome shotgun (WGS) entry which is preliminary data.</text>
</comment>
<gene>
    <name evidence="1" type="ORF">FZ040_00265</name>
</gene>
<name>A0A5D6WCH8_9FIRM</name>
<sequence length="106" mass="12199">MSMGETGTYGKANLYAAERTCIDVAAEKEVDTHKIFEDINMYVSQLIVYLPYNGKMLCDEVYCLAKDNKAVTKEKNSGSAEKLLYRIRAQENKCRVILKFVWIYIK</sequence>
<dbReference type="RefSeq" id="WP_149170152.1">
    <property type="nucleotide sequence ID" value="NZ_VTOY01000001.1"/>
</dbReference>
<reference evidence="1 2" key="1">
    <citation type="submission" date="2019-08" db="EMBL/GenBank/DDBJ databases">
        <title>Selenomonas sp. mPRGC5 and Selenomonas sp. mPRGC8 isolated from ruminal fluid of dairy goat (Capra hircus).</title>
        <authorList>
            <person name="Poothong S."/>
            <person name="Nuengjamnong C."/>
            <person name="Tanasupawat S."/>
        </authorList>
    </citation>
    <scope>NUCLEOTIDE SEQUENCE [LARGE SCALE GENOMIC DNA]</scope>
    <source>
        <strain evidence="2">mPRGC5</strain>
    </source>
</reference>
<dbReference type="Proteomes" id="UP000323646">
    <property type="component" value="Unassembled WGS sequence"/>
</dbReference>
<dbReference type="EMBL" id="VTOY01000001">
    <property type="protein sequence ID" value="TYZ24518.1"/>
    <property type="molecule type" value="Genomic_DNA"/>
</dbReference>